<organism evidence="1 2">
    <name type="scientific">Sphagnum jensenii</name>
    <dbReference type="NCBI Taxonomy" id="128206"/>
    <lineage>
        <taxon>Eukaryota</taxon>
        <taxon>Viridiplantae</taxon>
        <taxon>Streptophyta</taxon>
        <taxon>Embryophyta</taxon>
        <taxon>Bryophyta</taxon>
        <taxon>Sphagnophytina</taxon>
        <taxon>Sphagnopsida</taxon>
        <taxon>Sphagnales</taxon>
        <taxon>Sphagnaceae</taxon>
        <taxon>Sphagnum</taxon>
    </lineage>
</organism>
<keyword evidence="2" id="KW-1185">Reference proteome</keyword>
<accession>A0ABP1A576</accession>
<sequence>MKKRLFKREIRLALEAMAKGKAPGPNGIIVEFFLSMWLVIGREYTKMIIHDAILNDYFPHNFTRVLMQVISQDQSAFLPFSEMHIRMMKVFIHGASVSNSGEWKSLQGLCDRKRGVAGMHVGPLFVPNSGGGQC</sequence>
<gene>
    <name evidence="1" type="ORF">CSSPJE1EN2_LOCUS660</name>
</gene>
<name>A0ABP1A576_9BRYO</name>
<dbReference type="EMBL" id="OZ023702">
    <property type="protein sequence ID" value="CAK9857665.1"/>
    <property type="molecule type" value="Genomic_DNA"/>
</dbReference>
<proteinExistence type="predicted"/>
<evidence type="ECO:0000313" key="2">
    <source>
        <dbReference type="Proteomes" id="UP001497522"/>
    </source>
</evidence>
<protein>
    <submittedName>
        <fullName evidence="1">Uncharacterized protein</fullName>
    </submittedName>
</protein>
<dbReference type="Proteomes" id="UP001497522">
    <property type="component" value="Chromosome 1"/>
</dbReference>
<evidence type="ECO:0000313" key="1">
    <source>
        <dbReference type="EMBL" id="CAK9857665.1"/>
    </source>
</evidence>
<reference evidence="1 2" key="1">
    <citation type="submission" date="2024-03" db="EMBL/GenBank/DDBJ databases">
        <authorList>
            <consortium name="ELIXIR-Norway"/>
            <consortium name="Elixir Norway"/>
        </authorList>
    </citation>
    <scope>NUCLEOTIDE SEQUENCE [LARGE SCALE GENOMIC DNA]</scope>
</reference>